<keyword evidence="1" id="KW-0106">Calcium</keyword>
<dbReference type="SUPFAM" id="SSF47473">
    <property type="entry name" value="EF-hand"/>
    <property type="match status" value="1"/>
</dbReference>
<dbReference type="Pfam" id="PF13833">
    <property type="entry name" value="EF-hand_8"/>
    <property type="match status" value="1"/>
</dbReference>
<dbReference type="SMART" id="SM00054">
    <property type="entry name" value="EFh"/>
    <property type="match status" value="3"/>
</dbReference>
<organism evidence="4 5">
    <name type="scientific">Prorocentrum cordatum</name>
    <dbReference type="NCBI Taxonomy" id="2364126"/>
    <lineage>
        <taxon>Eukaryota</taxon>
        <taxon>Sar</taxon>
        <taxon>Alveolata</taxon>
        <taxon>Dinophyceae</taxon>
        <taxon>Prorocentrales</taxon>
        <taxon>Prorocentraceae</taxon>
        <taxon>Prorocentrum</taxon>
    </lineage>
</organism>
<feature type="domain" description="EF-hand" evidence="3">
    <location>
        <begin position="122"/>
        <end position="157"/>
    </location>
</feature>
<reference evidence="4" key="1">
    <citation type="submission" date="2023-10" db="EMBL/GenBank/DDBJ databases">
        <authorList>
            <person name="Chen Y."/>
            <person name="Shah S."/>
            <person name="Dougan E. K."/>
            <person name="Thang M."/>
            <person name="Chan C."/>
        </authorList>
    </citation>
    <scope>NUCLEOTIDE SEQUENCE [LARGE SCALE GENOMIC DNA]</scope>
</reference>
<feature type="region of interest" description="Disordered" evidence="2">
    <location>
        <begin position="233"/>
        <end position="252"/>
    </location>
</feature>
<feature type="region of interest" description="Disordered" evidence="2">
    <location>
        <begin position="1"/>
        <end position="27"/>
    </location>
</feature>
<dbReference type="Proteomes" id="UP001189429">
    <property type="component" value="Unassembled WGS sequence"/>
</dbReference>
<comment type="caution">
    <text evidence="4">The sequence shown here is derived from an EMBL/GenBank/DDBJ whole genome shotgun (WGS) entry which is preliminary data.</text>
</comment>
<dbReference type="EMBL" id="CAUYUJ010019079">
    <property type="protein sequence ID" value="CAK0888465.1"/>
    <property type="molecule type" value="Genomic_DNA"/>
</dbReference>
<keyword evidence="5" id="KW-1185">Reference proteome</keyword>
<feature type="region of interest" description="Disordered" evidence="2">
    <location>
        <begin position="278"/>
        <end position="360"/>
    </location>
</feature>
<proteinExistence type="predicted"/>
<sequence>MHSTSVIGEENIPKSQPENPATEIDPEEHDTWCQRMWARMDRNHDENITTAELDCEEFRAVLRGVLAPQTNATTGGSLYTRVEMNMNQALNFCMRKADLNDNAELSFPEFKAFMLYLRQHHVKKHTADMIFSLFDLDGDNSITESEFREIYRFYLGHMPREDEFQREWARMDIRGLQKVSKAGYILWLQTSQNPVFKQHAPTESRSPESTVEKLPGLTRGTQSLRMRPKWNQRFNAGANPNPNSHPGQRQYFSRPQSLPELTRYFDTHRGFKNAAKKLAQPEPSMKSRGPLSTDKGGFELLPERSSPAGSMRDRRTGKVQKWRDDWQTPAAIKMHYQPGTLDLRCPGPPPKNTLHEDDIG</sequence>
<evidence type="ECO:0000313" key="4">
    <source>
        <dbReference type="EMBL" id="CAK0888465.1"/>
    </source>
</evidence>
<name>A0ABN9WT68_9DINO</name>
<evidence type="ECO:0000256" key="2">
    <source>
        <dbReference type="SAM" id="MobiDB-lite"/>
    </source>
</evidence>
<feature type="compositionally biased region" description="Basic and acidic residues" evidence="2">
    <location>
        <begin position="311"/>
        <end position="326"/>
    </location>
</feature>
<feature type="region of interest" description="Disordered" evidence="2">
    <location>
        <begin position="197"/>
        <end position="220"/>
    </location>
</feature>
<evidence type="ECO:0000256" key="1">
    <source>
        <dbReference type="ARBA" id="ARBA00022837"/>
    </source>
</evidence>
<feature type="domain" description="EF-hand" evidence="3">
    <location>
        <begin position="85"/>
        <end position="120"/>
    </location>
</feature>
<gene>
    <name evidence="4" type="ORF">PCOR1329_LOCUS69253</name>
</gene>
<dbReference type="InterPro" id="IPR011992">
    <property type="entry name" value="EF-hand-dom_pair"/>
</dbReference>
<dbReference type="Gene3D" id="1.10.238.10">
    <property type="entry name" value="EF-hand"/>
    <property type="match status" value="1"/>
</dbReference>
<accession>A0ABN9WT68</accession>
<dbReference type="PROSITE" id="PS00018">
    <property type="entry name" value="EF_HAND_1"/>
    <property type="match status" value="1"/>
</dbReference>
<protein>
    <recommendedName>
        <fullName evidence="3">EF-hand domain-containing protein</fullName>
    </recommendedName>
</protein>
<dbReference type="PROSITE" id="PS50222">
    <property type="entry name" value="EF_HAND_2"/>
    <property type="match status" value="2"/>
</dbReference>
<dbReference type="InterPro" id="IPR002048">
    <property type="entry name" value="EF_hand_dom"/>
</dbReference>
<dbReference type="InterPro" id="IPR018247">
    <property type="entry name" value="EF_Hand_1_Ca_BS"/>
</dbReference>
<evidence type="ECO:0000259" key="3">
    <source>
        <dbReference type="PROSITE" id="PS50222"/>
    </source>
</evidence>
<evidence type="ECO:0000313" key="5">
    <source>
        <dbReference type="Proteomes" id="UP001189429"/>
    </source>
</evidence>